<sequence>MKSEEQQILLRCRELTSLLEASEPPAWQAWDHRDWEVEYEHGPRYLAGKWFGPQDERMRMRYRRAVDSLERAGLVTTHREWGGKLTHLALTAAGVDAAELLAAEGVTDG</sequence>
<dbReference type="AlphaFoldDB" id="A0A517U1F3"/>
<dbReference type="OrthoDB" id="9973698at2"/>
<protein>
    <recommendedName>
        <fullName evidence="3">MarR family transcriptional regulator</fullName>
    </recommendedName>
</protein>
<gene>
    <name evidence="1" type="ORF">I41_36290</name>
</gene>
<reference evidence="1 2" key="1">
    <citation type="submission" date="2019-02" db="EMBL/GenBank/DDBJ databases">
        <title>Deep-cultivation of Planctomycetes and their phenomic and genomic characterization uncovers novel biology.</title>
        <authorList>
            <person name="Wiegand S."/>
            <person name="Jogler M."/>
            <person name="Boedeker C."/>
            <person name="Pinto D."/>
            <person name="Vollmers J."/>
            <person name="Rivas-Marin E."/>
            <person name="Kohn T."/>
            <person name="Peeters S.H."/>
            <person name="Heuer A."/>
            <person name="Rast P."/>
            <person name="Oberbeckmann S."/>
            <person name="Bunk B."/>
            <person name="Jeske O."/>
            <person name="Meyerdierks A."/>
            <person name="Storesund J.E."/>
            <person name="Kallscheuer N."/>
            <person name="Luecker S."/>
            <person name="Lage O.M."/>
            <person name="Pohl T."/>
            <person name="Merkel B.J."/>
            <person name="Hornburger P."/>
            <person name="Mueller R.-W."/>
            <person name="Bruemmer F."/>
            <person name="Labrenz M."/>
            <person name="Spormann A.M."/>
            <person name="Op den Camp H."/>
            <person name="Overmann J."/>
            <person name="Amann R."/>
            <person name="Jetten M.S.M."/>
            <person name="Mascher T."/>
            <person name="Medema M.H."/>
            <person name="Devos D.P."/>
            <person name="Kaster A.-K."/>
            <person name="Ovreas L."/>
            <person name="Rohde M."/>
            <person name="Galperin M.Y."/>
            <person name="Jogler C."/>
        </authorList>
    </citation>
    <scope>NUCLEOTIDE SEQUENCE [LARGE SCALE GENOMIC DNA]</scope>
    <source>
        <strain evidence="1 2">I41</strain>
    </source>
</reference>
<dbReference type="RefSeq" id="WP_145434186.1">
    <property type="nucleotide sequence ID" value="NZ_CP036339.1"/>
</dbReference>
<organism evidence="1 2">
    <name type="scientific">Lacipirellula limnantheis</name>
    <dbReference type="NCBI Taxonomy" id="2528024"/>
    <lineage>
        <taxon>Bacteria</taxon>
        <taxon>Pseudomonadati</taxon>
        <taxon>Planctomycetota</taxon>
        <taxon>Planctomycetia</taxon>
        <taxon>Pirellulales</taxon>
        <taxon>Lacipirellulaceae</taxon>
        <taxon>Lacipirellula</taxon>
    </lineage>
</organism>
<evidence type="ECO:0008006" key="3">
    <source>
        <dbReference type="Google" id="ProtNLM"/>
    </source>
</evidence>
<evidence type="ECO:0000313" key="1">
    <source>
        <dbReference type="EMBL" id="QDT74433.1"/>
    </source>
</evidence>
<dbReference type="KEGG" id="llh:I41_36290"/>
<keyword evidence="2" id="KW-1185">Reference proteome</keyword>
<dbReference type="Proteomes" id="UP000317909">
    <property type="component" value="Chromosome"/>
</dbReference>
<evidence type="ECO:0000313" key="2">
    <source>
        <dbReference type="Proteomes" id="UP000317909"/>
    </source>
</evidence>
<dbReference type="EMBL" id="CP036339">
    <property type="protein sequence ID" value="QDT74433.1"/>
    <property type="molecule type" value="Genomic_DNA"/>
</dbReference>
<name>A0A517U1F3_9BACT</name>
<accession>A0A517U1F3</accession>
<proteinExistence type="predicted"/>